<dbReference type="Gene3D" id="1.10.10.10">
    <property type="entry name" value="Winged helix-like DNA-binding domain superfamily/Winged helix DNA-binding domain"/>
    <property type="match status" value="2"/>
</dbReference>
<dbReference type="Proteomes" id="UP000694843">
    <property type="component" value="Unplaced"/>
</dbReference>
<reference evidence="3" key="1">
    <citation type="submission" date="2025-08" db="UniProtKB">
        <authorList>
            <consortium name="RefSeq"/>
        </authorList>
    </citation>
    <scope>IDENTIFICATION</scope>
    <source>
        <tissue evidence="3">Whole organism</tissue>
    </source>
</reference>
<dbReference type="AlphaFoldDB" id="A0A8B7NWH6"/>
<gene>
    <name evidence="3" type="primary">LOC108674618</name>
</gene>
<sequence length="256" mass="27460">MADAAAPVASTSAPVKKAAKAKKPDTEYTYTETILPSIEVPKVRKGSGMVIKKYTFTTTTYKFDEKAVRSHGRVALKRAVAPGTSKHDFKKTSGSGSFKLPDKAAGPKNAPAVKEPDTEYTYTETISTSIKVPKVRKGSGLVIKKFTVTFKTYKFDEKAVRSHGRVALKRAVAPGTSKHDFKKTSGSGSFMLPDKAAGPKKAPAVKVKTPKKAKTTTEKPAVKKSPNKSAKKAVKSPASKKPKAKKPVAEKVTPKK</sequence>
<evidence type="ECO:0000256" key="1">
    <source>
        <dbReference type="SAM" id="MobiDB-lite"/>
    </source>
</evidence>
<feature type="compositionally biased region" description="Basic and acidic residues" evidence="1">
    <location>
        <begin position="247"/>
        <end position="256"/>
    </location>
</feature>
<feature type="region of interest" description="Disordered" evidence="1">
    <location>
        <begin position="1"/>
        <end position="26"/>
    </location>
</feature>
<feature type="compositionally biased region" description="Low complexity" evidence="1">
    <location>
        <begin position="1"/>
        <end position="16"/>
    </location>
</feature>
<feature type="compositionally biased region" description="Low complexity" evidence="1">
    <location>
        <begin position="195"/>
        <end position="207"/>
    </location>
</feature>
<keyword evidence="2" id="KW-1185">Reference proteome</keyword>
<dbReference type="RefSeq" id="XP_018018070.1">
    <property type="nucleotide sequence ID" value="XM_018162581.2"/>
</dbReference>
<evidence type="ECO:0000313" key="2">
    <source>
        <dbReference type="Proteomes" id="UP000694843"/>
    </source>
</evidence>
<dbReference type="InterPro" id="IPR036388">
    <property type="entry name" value="WH-like_DNA-bd_sf"/>
</dbReference>
<accession>A0A8B7NWH6</accession>
<organism evidence="2 3">
    <name type="scientific">Hyalella azteca</name>
    <name type="common">Amphipod</name>
    <dbReference type="NCBI Taxonomy" id="294128"/>
    <lineage>
        <taxon>Eukaryota</taxon>
        <taxon>Metazoa</taxon>
        <taxon>Ecdysozoa</taxon>
        <taxon>Arthropoda</taxon>
        <taxon>Crustacea</taxon>
        <taxon>Multicrustacea</taxon>
        <taxon>Malacostraca</taxon>
        <taxon>Eumalacostraca</taxon>
        <taxon>Peracarida</taxon>
        <taxon>Amphipoda</taxon>
        <taxon>Senticaudata</taxon>
        <taxon>Talitrida</taxon>
        <taxon>Talitroidea</taxon>
        <taxon>Hyalellidae</taxon>
        <taxon>Hyalella</taxon>
    </lineage>
</organism>
<evidence type="ECO:0000313" key="3">
    <source>
        <dbReference type="RefSeq" id="XP_018018070.1"/>
    </source>
</evidence>
<name>A0A8B7NWH6_HYAAZ</name>
<feature type="compositionally biased region" description="Basic residues" evidence="1">
    <location>
        <begin position="225"/>
        <end position="246"/>
    </location>
</feature>
<dbReference type="KEGG" id="hazt:108674618"/>
<dbReference type="GeneID" id="108674618"/>
<feature type="region of interest" description="Disordered" evidence="1">
    <location>
        <begin position="81"/>
        <end position="116"/>
    </location>
</feature>
<feature type="region of interest" description="Disordered" evidence="1">
    <location>
        <begin position="174"/>
        <end position="256"/>
    </location>
</feature>
<proteinExistence type="predicted"/>
<protein>
    <submittedName>
        <fullName evidence="3">Histone H1, gonadal-like</fullName>
    </submittedName>
</protein>